<dbReference type="PRINTS" id="PR00385">
    <property type="entry name" value="P450"/>
</dbReference>
<dbReference type="PRINTS" id="PR00463">
    <property type="entry name" value="EP450I"/>
</dbReference>
<feature type="transmembrane region" description="Helical" evidence="8">
    <location>
        <begin position="12"/>
        <end position="33"/>
    </location>
</feature>
<dbReference type="OrthoDB" id="3945418at2759"/>
<dbReference type="Pfam" id="PF00067">
    <property type="entry name" value="p450"/>
    <property type="match status" value="2"/>
</dbReference>
<dbReference type="InterPro" id="IPR002401">
    <property type="entry name" value="Cyt_P450_E_grp-I"/>
</dbReference>
<dbReference type="GO" id="GO:0020037">
    <property type="term" value="F:heme binding"/>
    <property type="evidence" value="ECO:0007669"/>
    <property type="project" value="InterPro"/>
</dbReference>
<dbReference type="GO" id="GO:0005506">
    <property type="term" value="F:iron ion binding"/>
    <property type="evidence" value="ECO:0007669"/>
    <property type="project" value="InterPro"/>
</dbReference>
<evidence type="ECO:0000256" key="5">
    <source>
        <dbReference type="ARBA" id="ARBA00023026"/>
    </source>
</evidence>
<evidence type="ECO:0000313" key="9">
    <source>
        <dbReference type="EMBL" id="KAJ8062657.1"/>
    </source>
</evidence>
<evidence type="ECO:0000256" key="8">
    <source>
        <dbReference type="SAM" id="Phobius"/>
    </source>
</evidence>
<dbReference type="Gene3D" id="1.10.630.10">
    <property type="entry name" value="Cytochrome P450"/>
    <property type="match status" value="2"/>
</dbReference>
<dbReference type="AlphaFoldDB" id="A0A9X0DIA0"/>
<dbReference type="GO" id="GO:0016705">
    <property type="term" value="F:oxidoreductase activity, acting on paired donors, with incorporation or reduction of molecular oxygen"/>
    <property type="evidence" value="ECO:0007669"/>
    <property type="project" value="InterPro"/>
</dbReference>
<dbReference type="InterPro" id="IPR001128">
    <property type="entry name" value="Cyt_P450"/>
</dbReference>
<keyword evidence="3 6" id="KW-0479">Metal-binding</keyword>
<evidence type="ECO:0000256" key="7">
    <source>
        <dbReference type="RuleBase" id="RU000461"/>
    </source>
</evidence>
<dbReference type="InterPro" id="IPR036396">
    <property type="entry name" value="Cyt_P450_sf"/>
</dbReference>
<evidence type="ECO:0000256" key="6">
    <source>
        <dbReference type="PIRSR" id="PIRSR602401-1"/>
    </source>
</evidence>
<dbReference type="SUPFAM" id="SSF48264">
    <property type="entry name" value="Cytochrome P450"/>
    <property type="match status" value="1"/>
</dbReference>
<dbReference type="CDD" id="cd11062">
    <property type="entry name" value="CYP58-like"/>
    <property type="match status" value="1"/>
</dbReference>
<evidence type="ECO:0000256" key="4">
    <source>
        <dbReference type="ARBA" id="ARBA00023004"/>
    </source>
</evidence>
<dbReference type="PANTHER" id="PTHR24305">
    <property type="entry name" value="CYTOCHROME P450"/>
    <property type="match status" value="1"/>
</dbReference>
<organism evidence="9 10">
    <name type="scientific">Sclerotinia nivalis</name>
    <dbReference type="NCBI Taxonomy" id="352851"/>
    <lineage>
        <taxon>Eukaryota</taxon>
        <taxon>Fungi</taxon>
        <taxon>Dikarya</taxon>
        <taxon>Ascomycota</taxon>
        <taxon>Pezizomycotina</taxon>
        <taxon>Leotiomycetes</taxon>
        <taxon>Helotiales</taxon>
        <taxon>Sclerotiniaceae</taxon>
        <taxon>Sclerotinia</taxon>
    </lineage>
</organism>
<comment type="caution">
    <text evidence="9">The sequence shown here is derived from an EMBL/GenBank/DDBJ whole genome shotgun (WGS) entry which is preliminary data.</text>
</comment>
<feature type="binding site" description="axial binding residue" evidence="6">
    <location>
        <position position="400"/>
    </location>
    <ligand>
        <name>heme</name>
        <dbReference type="ChEBI" id="CHEBI:30413"/>
    </ligand>
    <ligandPart>
        <name>Fe</name>
        <dbReference type="ChEBI" id="CHEBI:18248"/>
    </ligandPart>
</feature>
<protein>
    <recommendedName>
        <fullName evidence="11">Cytochrome P450</fullName>
    </recommendedName>
</protein>
<dbReference type="PANTHER" id="PTHR24305:SF232">
    <property type="entry name" value="P450, PUTATIVE (EUROFUNG)-RELATED"/>
    <property type="match status" value="1"/>
</dbReference>
<comment type="cofactor">
    <cofactor evidence="1 6">
        <name>heme</name>
        <dbReference type="ChEBI" id="CHEBI:30413"/>
    </cofactor>
</comment>
<proteinExistence type="inferred from homology"/>
<keyword evidence="8" id="KW-0812">Transmembrane</keyword>
<dbReference type="EMBL" id="JAPEIS010000010">
    <property type="protein sequence ID" value="KAJ8062657.1"/>
    <property type="molecule type" value="Genomic_DNA"/>
</dbReference>
<dbReference type="InterPro" id="IPR050121">
    <property type="entry name" value="Cytochrome_P450_monoxygenase"/>
</dbReference>
<name>A0A9X0DIA0_9HELO</name>
<evidence type="ECO:0000256" key="2">
    <source>
        <dbReference type="ARBA" id="ARBA00010617"/>
    </source>
</evidence>
<keyword evidence="8" id="KW-0472">Membrane</keyword>
<dbReference type="InterPro" id="IPR017972">
    <property type="entry name" value="Cyt_P450_CS"/>
</dbReference>
<dbReference type="PROSITE" id="PS00086">
    <property type="entry name" value="CYTOCHROME_P450"/>
    <property type="match status" value="1"/>
</dbReference>
<evidence type="ECO:0000256" key="1">
    <source>
        <dbReference type="ARBA" id="ARBA00001971"/>
    </source>
</evidence>
<keyword evidence="6 7" id="KW-0349">Heme</keyword>
<dbReference type="GO" id="GO:0004497">
    <property type="term" value="F:monooxygenase activity"/>
    <property type="evidence" value="ECO:0007669"/>
    <property type="project" value="UniProtKB-KW"/>
</dbReference>
<gene>
    <name evidence="9" type="ORF">OCU04_009179</name>
</gene>
<evidence type="ECO:0000313" key="10">
    <source>
        <dbReference type="Proteomes" id="UP001152300"/>
    </source>
</evidence>
<accession>A0A9X0DIA0</accession>
<keyword evidence="7" id="KW-0503">Monooxygenase</keyword>
<evidence type="ECO:0008006" key="11">
    <source>
        <dbReference type="Google" id="ProtNLM"/>
    </source>
</evidence>
<comment type="similarity">
    <text evidence="2 7">Belongs to the cytochrome P450 family.</text>
</comment>
<keyword evidence="7" id="KW-0560">Oxidoreductase</keyword>
<keyword evidence="4 6" id="KW-0408">Iron</keyword>
<dbReference type="Proteomes" id="UP001152300">
    <property type="component" value="Unassembled WGS sequence"/>
</dbReference>
<keyword evidence="8" id="KW-1133">Transmembrane helix</keyword>
<evidence type="ECO:0000256" key="3">
    <source>
        <dbReference type="ARBA" id="ARBA00022723"/>
    </source>
</evidence>
<keyword evidence="5" id="KW-0843">Virulence</keyword>
<reference evidence="9" key="1">
    <citation type="submission" date="2022-11" db="EMBL/GenBank/DDBJ databases">
        <title>Genome Resource of Sclerotinia nivalis Strain SnTB1, a Plant Pathogen Isolated from American Ginseng.</title>
        <authorList>
            <person name="Fan S."/>
        </authorList>
    </citation>
    <scope>NUCLEOTIDE SEQUENCE</scope>
    <source>
        <strain evidence="9">SnTB1</strain>
    </source>
</reference>
<sequence>MLSPGISQINVVAILGTSILVYCILGVVYRLYFHPLSRFPGPKLPAATQWSEFYYECIQSGRYFVKIAQWHEQYGMSIAQLMLQSVINSHADCFAQGPIIRIGPNELHIDDPEYYNTLFSYSGVRNKDPFYTAQFNTPDTGFGSVDHYVHRMRRSALNPFFSKASINRLSPMLIAMVPDFSPSWAETFVALAVAAKWCKFFPKVYTLMEYTPRWVLKRYAPGVILTLDHHDKIRAQIKEILSGSILPVDVTIDGFPRTIFHNFLSSSLPESEKTFGNMSQEAINVIGAGTDTVANTLMILVYYLAGDRARCEKLREELKGAGLGRGEGGKGGNKRVELEMVERLVYLIPVGMSTMLQHHNEKIFPSSHQFIPERWVLPDGTINYALERYLTAFSRGTRICIGQLLAKVEIHLALAVIISRFNIQLYDTEFDRDVKIKQDYFLPQPGSDSRGVRVLLS</sequence>
<keyword evidence="10" id="KW-1185">Reference proteome</keyword>